<dbReference type="Gene3D" id="3.90.180.10">
    <property type="entry name" value="Medium-chain alcohol dehydrogenases, catalytic domain"/>
    <property type="match status" value="1"/>
</dbReference>
<feature type="domain" description="Alcohol dehydrogenase-like C-terminal" evidence="6">
    <location>
        <begin position="44"/>
        <end position="116"/>
    </location>
</feature>
<dbReference type="PANTHER" id="PTHR42683">
    <property type="entry name" value="ALDEHYDE REDUCTASE"/>
    <property type="match status" value="1"/>
</dbReference>
<keyword evidence="5" id="KW-0732">Signal</keyword>
<comment type="similarity">
    <text evidence="1">Belongs to the zinc-containing alcohol dehydrogenase family.</text>
</comment>
<dbReference type="Gene3D" id="3.40.50.720">
    <property type="entry name" value="NAD(P)-binding Rossmann-like Domain"/>
    <property type="match status" value="1"/>
</dbReference>
<dbReference type="Proteomes" id="UP000030687">
    <property type="component" value="Unassembled WGS sequence"/>
</dbReference>
<dbReference type="InterPro" id="IPR013149">
    <property type="entry name" value="ADH-like_C"/>
</dbReference>
<evidence type="ECO:0000256" key="3">
    <source>
        <dbReference type="ARBA" id="ARBA00022833"/>
    </source>
</evidence>
<feature type="signal peptide" evidence="5">
    <location>
        <begin position="1"/>
        <end position="22"/>
    </location>
</feature>
<dbReference type="InterPro" id="IPR047109">
    <property type="entry name" value="CAD-like"/>
</dbReference>
<dbReference type="KEGG" id="cic:CICLE_v10026656mg"/>
<evidence type="ECO:0000313" key="8">
    <source>
        <dbReference type="Proteomes" id="UP000030687"/>
    </source>
</evidence>
<dbReference type="GO" id="GO:0046872">
    <property type="term" value="F:metal ion binding"/>
    <property type="evidence" value="ECO:0007669"/>
    <property type="project" value="UniProtKB-KW"/>
</dbReference>
<evidence type="ECO:0000256" key="4">
    <source>
        <dbReference type="ARBA" id="ARBA00023002"/>
    </source>
</evidence>
<reference evidence="7 8" key="1">
    <citation type="submission" date="2013-10" db="EMBL/GenBank/DDBJ databases">
        <authorList>
            <consortium name="International Citrus Genome Consortium"/>
            <person name="Jenkins J."/>
            <person name="Schmutz J."/>
            <person name="Prochnik S."/>
            <person name="Rokhsar D."/>
            <person name="Gmitter F."/>
            <person name="Ollitrault P."/>
            <person name="Machado M."/>
            <person name="Talon M."/>
            <person name="Wincker P."/>
            <person name="Jaillon O."/>
            <person name="Morgante M."/>
        </authorList>
    </citation>
    <scope>NUCLEOTIDE SEQUENCE</scope>
    <source>
        <strain evidence="8">cv. Clemenules</strain>
    </source>
</reference>
<dbReference type="eggNOG" id="KOG0023">
    <property type="taxonomic scope" value="Eukaryota"/>
</dbReference>
<dbReference type="GO" id="GO:0016616">
    <property type="term" value="F:oxidoreductase activity, acting on the CH-OH group of donors, NAD or NADP as acceptor"/>
    <property type="evidence" value="ECO:0007669"/>
    <property type="project" value="InterPro"/>
</dbReference>
<gene>
    <name evidence="7" type="ORF">CICLE_v10026656mg</name>
</gene>
<dbReference type="SUPFAM" id="SSF51735">
    <property type="entry name" value="NAD(P)-binding Rossmann-fold domains"/>
    <property type="match status" value="1"/>
</dbReference>
<sequence>MEAKAVVLTALFLLCLRTKRETSHEALEHLRADPFLVSSDGAKMEKPANSLDCLLDIVPAFHPLQSYLTILKVEGKFILVGVASKPLQFDSAYLILWKKTVTGSYVGSMEKSQELLGFWGQKGLTSVLELVKIDYESGAFEKMERNDTRCRFVLDVGGSSSNLG</sequence>
<keyword evidence="8" id="KW-1185">Reference proteome</keyword>
<name>V4SQ67_CITCL</name>
<dbReference type="InterPro" id="IPR036291">
    <property type="entry name" value="NAD(P)-bd_dom_sf"/>
</dbReference>
<dbReference type="EMBL" id="KI536925">
    <property type="protein sequence ID" value="ESR39231.1"/>
    <property type="molecule type" value="Genomic_DNA"/>
</dbReference>
<evidence type="ECO:0000259" key="6">
    <source>
        <dbReference type="Pfam" id="PF00107"/>
    </source>
</evidence>
<evidence type="ECO:0000256" key="5">
    <source>
        <dbReference type="SAM" id="SignalP"/>
    </source>
</evidence>
<protein>
    <recommendedName>
        <fullName evidence="6">Alcohol dehydrogenase-like C-terminal domain-containing protein</fullName>
    </recommendedName>
</protein>
<dbReference type="Pfam" id="PF00107">
    <property type="entry name" value="ADH_zinc_N"/>
    <property type="match status" value="1"/>
</dbReference>
<evidence type="ECO:0000313" key="7">
    <source>
        <dbReference type="EMBL" id="ESR39231.1"/>
    </source>
</evidence>
<organism evidence="7 8">
    <name type="scientific">Citrus clementina</name>
    <name type="common">Clementine</name>
    <name type="synonym">Citrus deliciosa x Citrus sinensis</name>
    <dbReference type="NCBI Taxonomy" id="85681"/>
    <lineage>
        <taxon>Eukaryota</taxon>
        <taxon>Viridiplantae</taxon>
        <taxon>Streptophyta</taxon>
        <taxon>Embryophyta</taxon>
        <taxon>Tracheophyta</taxon>
        <taxon>Spermatophyta</taxon>
        <taxon>Magnoliopsida</taxon>
        <taxon>eudicotyledons</taxon>
        <taxon>Gunneridae</taxon>
        <taxon>Pentapetalae</taxon>
        <taxon>rosids</taxon>
        <taxon>malvids</taxon>
        <taxon>Sapindales</taxon>
        <taxon>Rutaceae</taxon>
        <taxon>Aurantioideae</taxon>
        <taxon>Citrus</taxon>
    </lineage>
</organism>
<dbReference type="InParanoid" id="V4SQ67"/>
<keyword evidence="3" id="KW-0862">Zinc</keyword>
<dbReference type="STRING" id="85681.V4SQ67"/>
<accession>V4SQ67</accession>
<feature type="chain" id="PRO_5004727675" description="Alcohol dehydrogenase-like C-terminal domain-containing protein" evidence="5">
    <location>
        <begin position="23"/>
        <end position="164"/>
    </location>
</feature>
<proteinExistence type="inferred from homology"/>
<evidence type="ECO:0000256" key="2">
    <source>
        <dbReference type="ARBA" id="ARBA00022723"/>
    </source>
</evidence>
<keyword evidence="2" id="KW-0479">Metal-binding</keyword>
<keyword evidence="4" id="KW-0560">Oxidoreductase</keyword>
<evidence type="ECO:0000256" key="1">
    <source>
        <dbReference type="ARBA" id="ARBA00008072"/>
    </source>
</evidence>
<dbReference type="Gramene" id="ESR39231">
    <property type="protein sequence ID" value="ESR39231"/>
    <property type="gene ID" value="CICLE_v10026656mg"/>
</dbReference>
<dbReference type="AlphaFoldDB" id="V4SQ67"/>